<evidence type="ECO:0000313" key="2">
    <source>
        <dbReference type="EMBL" id="QHT80084.1"/>
    </source>
</evidence>
<proteinExistence type="predicted"/>
<dbReference type="EMBL" id="MN739960">
    <property type="protein sequence ID" value="QHT80084.1"/>
    <property type="molecule type" value="Genomic_DNA"/>
</dbReference>
<dbReference type="AlphaFoldDB" id="A0A6C0HI03"/>
<organism evidence="2">
    <name type="scientific">viral metagenome</name>
    <dbReference type="NCBI Taxonomy" id="1070528"/>
    <lineage>
        <taxon>unclassified sequences</taxon>
        <taxon>metagenomes</taxon>
        <taxon>organismal metagenomes</taxon>
    </lineage>
</organism>
<evidence type="ECO:0000256" key="1">
    <source>
        <dbReference type="SAM" id="MobiDB-lite"/>
    </source>
</evidence>
<feature type="region of interest" description="Disordered" evidence="1">
    <location>
        <begin position="111"/>
        <end position="153"/>
    </location>
</feature>
<reference evidence="2" key="1">
    <citation type="journal article" date="2020" name="Nature">
        <title>Giant virus diversity and host interactions through global metagenomics.</title>
        <authorList>
            <person name="Schulz F."/>
            <person name="Roux S."/>
            <person name="Paez-Espino D."/>
            <person name="Jungbluth S."/>
            <person name="Walsh D.A."/>
            <person name="Denef V.J."/>
            <person name="McMahon K.D."/>
            <person name="Konstantinidis K.T."/>
            <person name="Eloe-Fadrosh E.A."/>
            <person name="Kyrpides N.C."/>
            <person name="Woyke T."/>
        </authorList>
    </citation>
    <scope>NUCLEOTIDE SEQUENCE</scope>
    <source>
        <strain evidence="2">GVMAG-M-3300023184-105</strain>
    </source>
</reference>
<feature type="compositionally biased region" description="Basic residues" evidence="1">
    <location>
        <begin position="120"/>
        <end position="153"/>
    </location>
</feature>
<accession>A0A6C0HI03</accession>
<sequence length="153" mass="17456">MSVKINENLTLVPGELYYVQPLIEFGNQRIDLVVRFNGTNGDGNLSFNVMYEKHKLELDAKWKIPEVNEKFYSPKQIKKIVIHSLDSVAAQQITDKHESSKLITDADLSTVQVTTSSGGKSKHKNKKTRKSNKNKKMRKSNKSKKSNTKHKKL</sequence>
<name>A0A6C0HI03_9ZZZZ</name>
<protein>
    <submittedName>
        <fullName evidence="2">Uncharacterized protein</fullName>
    </submittedName>
</protein>